<feature type="active site" description="Proton acceptor" evidence="5">
    <location>
        <position position="61"/>
    </location>
</feature>
<dbReference type="SUPFAM" id="SSF52141">
    <property type="entry name" value="Uracil-DNA glycosylase-like"/>
    <property type="match status" value="1"/>
</dbReference>
<keyword evidence="2" id="KW-0227">DNA damage</keyword>
<dbReference type="GO" id="GO:0004844">
    <property type="term" value="F:uracil DNA N-glycosylase activity"/>
    <property type="evidence" value="ECO:0007669"/>
    <property type="project" value="InterPro"/>
</dbReference>
<keyword evidence="3" id="KW-0378">Hydrolase</keyword>
<dbReference type="PROSITE" id="PS00130">
    <property type="entry name" value="U_DNA_GLYCOSYLASE"/>
    <property type="match status" value="1"/>
</dbReference>
<dbReference type="Gene3D" id="3.40.470.10">
    <property type="entry name" value="Uracil-DNA glycosylase-like domain"/>
    <property type="match status" value="1"/>
</dbReference>
<dbReference type="InterPro" id="IPR018085">
    <property type="entry name" value="Ura-DNA_Glyclase_AS"/>
</dbReference>
<dbReference type="PANTHER" id="PTHR11264">
    <property type="entry name" value="URACIL-DNA GLYCOSYLASE"/>
    <property type="match status" value="1"/>
</dbReference>
<dbReference type="PANTHER" id="PTHR11264:SF8">
    <property type="entry name" value="URACIL-DNA GLYCOSYLASE-LIKE DOMAIN-CONTAINING PROTEIN"/>
    <property type="match status" value="1"/>
</dbReference>
<proteinExistence type="inferred from homology"/>
<evidence type="ECO:0000256" key="1">
    <source>
        <dbReference type="ARBA" id="ARBA00008184"/>
    </source>
</evidence>
<accession>A0A5J6VMQ8</accession>
<comment type="similarity">
    <text evidence="1">Belongs to the uracil-DNA glycosylase (UDG) superfamily. UNG family.</text>
</comment>
<dbReference type="EMBL" id="MN448290">
    <property type="protein sequence ID" value="QFG74724.1"/>
    <property type="molecule type" value="Genomic_DNA"/>
</dbReference>
<evidence type="ECO:0000256" key="5">
    <source>
        <dbReference type="PROSITE-ProRule" id="PRU10072"/>
    </source>
</evidence>
<dbReference type="CDD" id="cd10027">
    <property type="entry name" value="UDG-F1-like"/>
    <property type="match status" value="1"/>
</dbReference>
<dbReference type="SMART" id="SM00986">
    <property type="entry name" value="UDG"/>
    <property type="match status" value="1"/>
</dbReference>
<evidence type="ECO:0000256" key="2">
    <source>
        <dbReference type="ARBA" id="ARBA00022763"/>
    </source>
</evidence>
<dbReference type="SMART" id="SM00987">
    <property type="entry name" value="UreE_C"/>
    <property type="match status" value="1"/>
</dbReference>
<name>A0A5J6VMQ8_9VIRU</name>
<evidence type="ECO:0000256" key="3">
    <source>
        <dbReference type="ARBA" id="ARBA00022801"/>
    </source>
</evidence>
<dbReference type="Pfam" id="PF03167">
    <property type="entry name" value="UDG"/>
    <property type="match status" value="1"/>
</dbReference>
<dbReference type="InterPro" id="IPR036895">
    <property type="entry name" value="Uracil-DNA_glycosylase-like_sf"/>
</dbReference>
<dbReference type="InterPro" id="IPR005122">
    <property type="entry name" value="Uracil-DNA_glycosylase-like"/>
</dbReference>
<evidence type="ECO:0000256" key="4">
    <source>
        <dbReference type="ARBA" id="ARBA00023204"/>
    </source>
</evidence>
<sequence>MFEDLTTNWLDIISEYDKNQTEKFTDFLDQDITIYPKTENIFKCFNYFDIENTKIVILGQDPYHGPNQATGLCFDINDNCKYPPSLRNISKVLGKKPDFNSWAEQGVLLLNTSLTVIEKTPGSHIKYWKPFTKYIITKINQICNNVTFILWGAHALKHIEYIDLKKHNIFISSHPSPLSCFKNLKEYPSFMTSDIFNKIECIDW</sequence>
<feature type="domain" description="Uracil-DNA glycosylase-like" evidence="6">
    <location>
        <begin position="46"/>
        <end position="196"/>
    </location>
</feature>
<keyword evidence="4" id="KW-0234">DNA repair</keyword>
<reference evidence="7" key="1">
    <citation type="journal article" date="2019" name="Philos. Trans. R. Soc. Lond., B, Biol. Sci.">
        <title>Targeted metagenomic recovery of four divergent viruses reveals shared and distinctive characteristics of giant viruses of marine eukaryotes.</title>
        <authorList>
            <person name="Needham D.M."/>
            <person name="Poirier C."/>
            <person name="Hehenberger E."/>
            <person name="Jimenez V."/>
            <person name="Swalwell J.E."/>
            <person name="Santoro A.E."/>
            <person name="Worden A.Z."/>
        </authorList>
    </citation>
    <scope>NUCLEOTIDE SEQUENCE</scope>
    <source>
        <strain evidence="7">MPacV-611</strain>
    </source>
</reference>
<organism evidence="7">
    <name type="scientific">Megaviridae environmental sample</name>
    <dbReference type="NCBI Taxonomy" id="1737588"/>
    <lineage>
        <taxon>Viruses</taxon>
        <taxon>Varidnaviria</taxon>
        <taxon>Bamfordvirae</taxon>
        <taxon>Nucleocytoviricota</taxon>
        <taxon>Megaviricetes</taxon>
        <taxon>Imitervirales</taxon>
        <taxon>Mimiviridae</taxon>
        <taxon>environmental samples</taxon>
    </lineage>
</organism>
<dbReference type="NCBIfam" id="NF003592">
    <property type="entry name" value="PRK05254.1-5"/>
    <property type="match status" value="1"/>
</dbReference>
<evidence type="ECO:0000259" key="6">
    <source>
        <dbReference type="SMART" id="SM00986"/>
    </source>
</evidence>
<protein>
    <submittedName>
        <fullName evidence="7">Uracil DNA glycosylase superfamily protein</fullName>
    </submittedName>
</protein>
<evidence type="ECO:0000313" key="7">
    <source>
        <dbReference type="EMBL" id="QFG74724.1"/>
    </source>
</evidence>
<dbReference type="GO" id="GO:0097510">
    <property type="term" value="P:base-excision repair, AP site formation via deaminated base removal"/>
    <property type="evidence" value="ECO:0007669"/>
    <property type="project" value="TreeGrafter"/>
</dbReference>
<dbReference type="InterPro" id="IPR002043">
    <property type="entry name" value="UDG_fam1"/>
</dbReference>